<organism evidence="1 2">
    <name type="scientific">Nonomuraea mangrovi</name>
    <dbReference type="NCBI Taxonomy" id="2316207"/>
    <lineage>
        <taxon>Bacteria</taxon>
        <taxon>Bacillati</taxon>
        <taxon>Actinomycetota</taxon>
        <taxon>Actinomycetes</taxon>
        <taxon>Streptosporangiales</taxon>
        <taxon>Streptosporangiaceae</taxon>
        <taxon>Nonomuraea</taxon>
    </lineage>
</organism>
<reference evidence="2" key="1">
    <citation type="journal article" date="2019" name="Int. J. Syst. Evol. Microbiol.">
        <title>The Global Catalogue of Microorganisms (GCM) 10K type strain sequencing project: providing services to taxonomists for standard genome sequencing and annotation.</title>
        <authorList>
            <consortium name="The Broad Institute Genomics Platform"/>
            <consortium name="The Broad Institute Genome Sequencing Center for Infectious Disease"/>
            <person name="Wu L."/>
            <person name="Ma J."/>
        </authorList>
    </citation>
    <scope>NUCLEOTIDE SEQUENCE [LARGE SCALE GENOMIC DNA]</scope>
    <source>
        <strain evidence="2">ICMP 6774ER</strain>
    </source>
</reference>
<comment type="caution">
    <text evidence="1">The sequence shown here is derived from an EMBL/GenBank/DDBJ whole genome shotgun (WGS) entry which is preliminary data.</text>
</comment>
<evidence type="ECO:0000313" key="2">
    <source>
        <dbReference type="Proteomes" id="UP001597368"/>
    </source>
</evidence>
<proteinExistence type="predicted"/>
<dbReference type="Proteomes" id="UP001597368">
    <property type="component" value="Unassembled WGS sequence"/>
</dbReference>
<accession>A0ABW4TF58</accession>
<name>A0ABW4TF58_9ACTN</name>
<sequence>MARTADPQRRSDLPDAIVDHLAVARLIREIEGPAAGGRPGVSAHARG</sequence>
<protein>
    <recommendedName>
        <fullName evidence="3">FXSXX-COOH protein</fullName>
    </recommendedName>
</protein>
<gene>
    <name evidence="1" type="ORF">ACFSKW_46965</name>
</gene>
<evidence type="ECO:0000313" key="1">
    <source>
        <dbReference type="EMBL" id="MFD1939029.1"/>
    </source>
</evidence>
<keyword evidence="2" id="KW-1185">Reference proteome</keyword>
<dbReference type="RefSeq" id="WP_379581118.1">
    <property type="nucleotide sequence ID" value="NZ_JBHUFV010000079.1"/>
</dbReference>
<dbReference type="EMBL" id="JBHUFV010000079">
    <property type="protein sequence ID" value="MFD1939029.1"/>
    <property type="molecule type" value="Genomic_DNA"/>
</dbReference>
<evidence type="ECO:0008006" key="3">
    <source>
        <dbReference type="Google" id="ProtNLM"/>
    </source>
</evidence>